<dbReference type="EMBL" id="SNRW01023374">
    <property type="protein sequence ID" value="KAA6363060.1"/>
    <property type="molecule type" value="Genomic_DNA"/>
</dbReference>
<name>A0A5J4TY93_9EUKA</name>
<dbReference type="Gene3D" id="3.20.20.140">
    <property type="entry name" value="Metal-dependent hydrolases"/>
    <property type="match status" value="1"/>
</dbReference>
<organism evidence="1 2">
    <name type="scientific">Streblomastix strix</name>
    <dbReference type="NCBI Taxonomy" id="222440"/>
    <lineage>
        <taxon>Eukaryota</taxon>
        <taxon>Metamonada</taxon>
        <taxon>Preaxostyla</taxon>
        <taxon>Oxymonadida</taxon>
        <taxon>Streblomastigidae</taxon>
        <taxon>Streblomastix</taxon>
    </lineage>
</organism>
<dbReference type="Proteomes" id="UP000324800">
    <property type="component" value="Unassembled WGS sequence"/>
</dbReference>
<dbReference type="SUPFAM" id="SSF89550">
    <property type="entry name" value="PHP domain-like"/>
    <property type="match status" value="1"/>
</dbReference>
<reference evidence="1 2" key="1">
    <citation type="submission" date="2019-03" db="EMBL/GenBank/DDBJ databases">
        <title>Single cell metagenomics reveals metabolic interactions within the superorganism composed of flagellate Streblomastix strix and complex community of Bacteroidetes bacteria on its surface.</title>
        <authorList>
            <person name="Treitli S.C."/>
            <person name="Kolisko M."/>
            <person name="Husnik F."/>
            <person name="Keeling P."/>
            <person name="Hampl V."/>
        </authorList>
    </citation>
    <scope>NUCLEOTIDE SEQUENCE [LARGE SCALE GENOMIC DNA]</scope>
    <source>
        <strain evidence="1">ST1C</strain>
    </source>
</reference>
<evidence type="ECO:0000313" key="2">
    <source>
        <dbReference type="Proteomes" id="UP000324800"/>
    </source>
</evidence>
<evidence type="ECO:0000313" key="1">
    <source>
        <dbReference type="EMBL" id="KAA6363060.1"/>
    </source>
</evidence>
<dbReference type="OrthoDB" id="17948at2759"/>
<sequence length="93" mass="10388">MRNLIIIARSKGIIVSSGTNEPQHLRSPADMINFLSLFQISTKNVTATMRENVIHALSVGTARRLEKGVLFITEQKGKKRPTDSADKINKQQK</sequence>
<accession>A0A5J4TY93</accession>
<comment type="caution">
    <text evidence="1">The sequence shown here is derived from an EMBL/GenBank/DDBJ whole genome shotgun (WGS) entry which is preliminary data.</text>
</comment>
<gene>
    <name evidence="1" type="ORF">EZS28_041413</name>
</gene>
<dbReference type="AlphaFoldDB" id="A0A5J4TY93"/>
<proteinExistence type="predicted"/>
<dbReference type="InterPro" id="IPR016195">
    <property type="entry name" value="Pol/histidinol_Pase-like"/>
</dbReference>
<protein>
    <submittedName>
        <fullName evidence="1">Uncharacterized protein</fullName>
    </submittedName>
</protein>